<dbReference type="Proteomes" id="UP000094296">
    <property type="component" value="Unassembled WGS sequence"/>
</dbReference>
<evidence type="ECO:0000256" key="1">
    <source>
        <dbReference type="ARBA" id="ARBA00004167"/>
    </source>
</evidence>
<protein>
    <recommendedName>
        <fullName evidence="12">Membrane fusion protein biotin-lipoyl like domain-containing protein</fullName>
    </recommendedName>
</protein>
<keyword evidence="5 7" id="KW-0472">Membrane</keyword>
<dbReference type="InterPro" id="IPR058982">
    <property type="entry name" value="Beta-barrel_AprE"/>
</dbReference>
<evidence type="ECO:0000256" key="6">
    <source>
        <dbReference type="SAM" id="Coils"/>
    </source>
</evidence>
<dbReference type="EMBL" id="MIJE01000001">
    <property type="protein sequence ID" value="OEF98119.1"/>
    <property type="molecule type" value="Genomic_DNA"/>
</dbReference>
<dbReference type="Gene3D" id="2.40.30.170">
    <property type="match status" value="1"/>
</dbReference>
<evidence type="ECO:0000256" key="3">
    <source>
        <dbReference type="ARBA" id="ARBA00022692"/>
    </source>
</evidence>
<accession>A0A1E5G4S5</accession>
<dbReference type="PANTHER" id="PTHR30386">
    <property type="entry name" value="MEMBRANE FUSION SUBUNIT OF EMRAB-TOLC MULTIDRUG EFFLUX PUMP"/>
    <property type="match status" value="1"/>
</dbReference>
<name>A0A1E5G4S5_9FIRM</name>
<keyword evidence="6" id="KW-0175">Coiled coil</keyword>
<evidence type="ECO:0000256" key="4">
    <source>
        <dbReference type="ARBA" id="ARBA00022989"/>
    </source>
</evidence>
<proteinExistence type="inferred from homology"/>
<feature type="coiled-coil region" evidence="6">
    <location>
        <begin position="150"/>
        <end position="219"/>
    </location>
</feature>
<dbReference type="OrthoDB" id="357309at2"/>
<feature type="transmembrane region" description="Helical" evidence="7">
    <location>
        <begin position="25"/>
        <end position="46"/>
    </location>
</feature>
<comment type="caution">
    <text evidence="10">The sequence shown here is derived from an EMBL/GenBank/DDBJ whole genome shotgun (WGS) entry which is preliminary data.</text>
</comment>
<dbReference type="InterPro" id="IPR058625">
    <property type="entry name" value="MdtA-like_BSH"/>
</dbReference>
<evidence type="ECO:0000256" key="7">
    <source>
        <dbReference type="SAM" id="Phobius"/>
    </source>
</evidence>
<feature type="coiled-coil region" evidence="6">
    <location>
        <begin position="261"/>
        <end position="360"/>
    </location>
</feature>
<feature type="domain" description="AprE-like beta-barrel" evidence="9">
    <location>
        <begin position="405"/>
        <end position="493"/>
    </location>
</feature>
<gene>
    <name evidence="10" type="ORF">BHF68_00045</name>
</gene>
<dbReference type="GO" id="GO:0016020">
    <property type="term" value="C:membrane"/>
    <property type="evidence" value="ECO:0007669"/>
    <property type="project" value="UniProtKB-SubCell"/>
</dbReference>
<keyword evidence="4 7" id="KW-1133">Transmembrane helix</keyword>
<evidence type="ECO:0000313" key="10">
    <source>
        <dbReference type="EMBL" id="OEF98119.1"/>
    </source>
</evidence>
<feature type="domain" description="Multidrug resistance protein MdtA-like barrel-sandwich hybrid" evidence="8">
    <location>
        <begin position="65"/>
        <end position="395"/>
    </location>
</feature>
<comment type="subcellular location">
    <subcellularLocation>
        <location evidence="1">Membrane</location>
        <topology evidence="1">Single-pass membrane protein</topology>
    </subcellularLocation>
</comment>
<dbReference type="Pfam" id="PF26002">
    <property type="entry name" value="Beta-barrel_AprE"/>
    <property type="match status" value="1"/>
</dbReference>
<evidence type="ECO:0000259" key="8">
    <source>
        <dbReference type="Pfam" id="PF25917"/>
    </source>
</evidence>
<sequence>MRVDIKEWSELSDSRELLESKTSPVGIIFVYLIAFIIIGALVWSYYGELDEVVKAQGVVRPEQNISTVTNKVLGRVETMYYEPGLEVEEGDLLYVIGHQELIIQKEFLAEELQKTDEELRLLRTFRDSITSRVNLFISDEDRQQDYYEQFRQYMIQRQVLLQEIEQIQAELNLINRNNQRDLEIYDQEEQELQRRLENVERLQYSIEQEQNQFEKEEDEFYLAYIDYTLSVRGLEQNIIQAQRTYDISNVLGEDNIPRNQIQEDKERYELALLEKERYQNEYMLNISRQQEQLRERLREINNTREKAIRSTETLESTLNSRKVSLDKLEVDTLVRINERIREQERIIENLQEQYRSRQINIEDSYVRAPISGNINITRETNIGDLLQTGTEILTIVPKHSNVYKIQLFVQSKDIAQIEVGDYVRYRFPALPYREYGELTGEISRISTDANMSQQDGSRYFLVEATIENHPVYSYRGEEAQIRIGMDTEASIVTDSKKIIYYLLEKINLRD</sequence>
<evidence type="ECO:0008006" key="12">
    <source>
        <dbReference type="Google" id="ProtNLM"/>
    </source>
</evidence>
<keyword evidence="3 7" id="KW-0812">Transmembrane</keyword>
<evidence type="ECO:0000256" key="5">
    <source>
        <dbReference type="ARBA" id="ARBA00023136"/>
    </source>
</evidence>
<keyword evidence="11" id="KW-1185">Reference proteome</keyword>
<dbReference type="InterPro" id="IPR050739">
    <property type="entry name" value="MFP"/>
</dbReference>
<evidence type="ECO:0000259" key="9">
    <source>
        <dbReference type="Pfam" id="PF26002"/>
    </source>
</evidence>
<organism evidence="10 11">
    <name type="scientific">Desulfuribacillus alkaliarsenatis</name>
    <dbReference type="NCBI Taxonomy" id="766136"/>
    <lineage>
        <taxon>Bacteria</taxon>
        <taxon>Bacillati</taxon>
        <taxon>Bacillota</taxon>
        <taxon>Desulfuribacillia</taxon>
        <taxon>Desulfuribacillales</taxon>
        <taxon>Desulfuribacillaceae</taxon>
        <taxon>Desulfuribacillus</taxon>
    </lineage>
</organism>
<dbReference type="STRING" id="766136.BHF68_00045"/>
<dbReference type="PANTHER" id="PTHR30386:SF26">
    <property type="entry name" value="TRANSPORT PROTEIN COMB"/>
    <property type="match status" value="1"/>
</dbReference>
<dbReference type="RefSeq" id="WP_069641611.1">
    <property type="nucleotide sequence ID" value="NZ_MIJE01000001.1"/>
</dbReference>
<dbReference type="AlphaFoldDB" id="A0A1E5G4S5"/>
<evidence type="ECO:0000313" key="11">
    <source>
        <dbReference type="Proteomes" id="UP000094296"/>
    </source>
</evidence>
<evidence type="ECO:0000256" key="2">
    <source>
        <dbReference type="ARBA" id="ARBA00009477"/>
    </source>
</evidence>
<comment type="similarity">
    <text evidence="2">Belongs to the membrane fusion protein (MFP) (TC 8.A.1) family.</text>
</comment>
<dbReference type="Pfam" id="PF25917">
    <property type="entry name" value="BSH_RND"/>
    <property type="match status" value="1"/>
</dbReference>
<reference evidence="10 11" key="1">
    <citation type="submission" date="2016-09" db="EMBL/GenBank/DDBJ databases">
        <title>Draft genome sequence for the type strain of Desulfuribacillus alkaliarsenatis AHT28, an obligately anaerobic, sulfidogenic bacterium isolated from Russian soda lake sediments.</title>
        <authorList>
            <person name="Abin C.A."/>
            <person name="Hollibaugh J.T."/>
        </authorList>
    </citation>
    <scope>NUCLEOTIDE SEQUENCE [LARGE SCALE GENOMIC DNA]</scope>
    <source>
        <strain evidence="10 11">AHT28</strain>
    </source>
</reference>